<evidence type="ECO:0000256" key="6">
    <source>
        <dbReference type="ARBA" id="ARBA00022884"/>
    </source>
</evidence>
<dbReference type="FunCoup" id="A0A5R8QGN7">
    <property type="interactions" value="209"/>
</dbReference>
<dbReference type="OrthoDB" id="9810867at2"/>
<dbReference type="InterPro" id="IPR020539">
    <property type="entry name" value="RNase_P_CS"/>
</dbReference>
<dbReference type="NCBIfam" id="TIGR00188">
    <property type="entry name" value="rnpA"/>
    <property type="match status" value="1"/>
</dbReference>
<dbReference type="RefSeq" id="WP_138189784.1">
    <property type="nucleotide sequence ID" value="NZ_VBWP01000001.1"/>
</dbReference>
<comment type="subunit">
    <text evidence="7">Consists of a catalytic RNA component (M1 or rnpB) and a protein subunit.</text>
</comment>
<dbReference type="PROSITE" id="PS00648">
    <property type="entry name" value="RIBONUCLEASE_P"/>
    <property type="match status" value="1"/>
</dbReference>
<dbReference type="InParanoid" id="A0A5R8QGN7"/>
<dbReference type="Pfam" id="PF00825">
    <property type="entry name" value="Ribonuclease_P"/>
    <property type="match status" value="1"/>
</dbReference>
<keyword evidence="3 7" id="KW-0540">Nuclease</keyword>
<dbReference type="InterPro" id="IPR020568">
    <property type="entry name" value="Ribosomal_Su5_D2-typ_SF"/>
</dbReference>
<keyword evidence="6 7" id="KW-0694">RNA-binding</keyword>
<sequence>MKRSEMIKKNEDIQAILKSPLIKKNRDFVVYTKKNSLNKNRFAILVGKKIGKAHIRNLLRRKVKAATDEIKQDFNEGFDLVIIARASILKFSYIEIKNSLENVLKKHTIIYKDKS</sequence>
<comment type="caution">
    <text evidence="9">The sequence shown here is derived from an EMBL/GenBank/DDBJ whole genome shotgun (WGS) entry which is preliminary data.</text>
</comment>
<evidence type="ECO:0000313" key="10">
    <source>
        <dbReference type="Proteomes" id="UP000306912"/>
    </source>
</evidence>
<evidence type="ECO:0000256" key="1">
    <source>
        <dbReference type="ARBA" id="ARBA00002663"/>
    </source>
</evidence>
<reference evidence="9 10" key="1">
    <citation type="submission" date="2019-05" db="EMBL/GenBank/DDBJ databases">
        <title>Culicoidintestinum kansasii gen. nov., sp. nov. from the gastrointestinal tract of the biting midge, Culicoides sonorensis.</title>
        <authorList>
            <person name="Neupane S."/>
            <person name="Ghosh A."/>
            <person name="Gunther S."/>
            <person name="Martin K."/>
            <person name="Zurek L."/>
        </authorList>
    </citation>
    <scope>NUCLEOTIDE SEQUENCE [LARGE SCALE GENOMIC DNA]</scope>
    <source>
        <strain evidence="9 10">CS-1</strain>
    </source>
</reference>
<keyword evidence="10" id="KW-1185">Reference proteome</keyword>
<keyword evidence="4 7" id="KW-0255">Endonuclease</keyword>
<dbReference type="GO" id="GO:0042781">
    <property type="term" value="F:3'-tRNA processing endoribonuclease activity"/>
    <property type="evidence" value="ECO:0007669"/>
    <property type="project" value="TreeGrafter"/>
</dbReference>
<keyword evidence="5 7" id="KW-0378">Hydrolase</keyword>
<dbReference type="GO" id="GO:0001682">
    <property type="term" value="P:tRNA 5'-leader removal"/>
    <property type="evidence" value="ECO:0007669"/>
    <property type="project" value="UniProtKB-UniRule"/>
</dbReference>
<dbReference type="Proteomes" id="UP000306912">
    <property type="component" value="Unassembled WGS sequence"/>
</dbReference>
<gene>
    <name evidence="7 9" type="primary">rnpA</name>
    <name evidence="9" type="ORF">FEZ08_00725</name>
</gene>
<name>A0A5R8QGN7_9FIRM</name>
<evidence type="ECO:0000256" key="4">
    <source>
        <dbReference type="ARBA" id="ARBA00022759"/>
    </source>
</evidence>
<comment type="catalytic activity">
    <reaction evidence="7">
        <text>Endonucleolytic cleavage of RNA, removing 5'-extranucleotides from tRNA precursor.</text>
        <dbReference type="EC" id="3.1.26.5"/>
    </reaction>
</comment>
<dbReference type="EC" id="3.1.26.5" evidence="7 8"/>
<dbReference type="GO" id="GO:0000049">
    <property type="term" value="F:tRNA binding"/>
    <property type="evidence" value="ECO:0007669"/>
    <property type="project" value="UniProtKB-UniRule"/>
</dbReference>
<comment type="similarity">
    <text evidence="7">Belongs to the RnpA family.</text>
</comment>
<dbReference type="PANTHER" id="PTHR33992:SF1">
    <property type="entry name" value="RIBONUCLEASE P PROTEIN COMPONENT"/>
    <property type="match status" value="1"/>
</dbReference>
<proteinExistence type="inferred from homology"/>
<organism evidence="9 10">
    <name type="scientific">Culicoidibacter larvae</name>
    <dbReference type="NCBI Taxonomy" id="2579976"/>
    <lineage>
        <taxon>Bacteria</taxon>
        <taxon>Bacillati</taxon>
        <taxon>Bacillota</taxon>
        <taxon>Culicoidibacteria</taxon>
        <taxon>Culicoidibacterales</taxon>
        <taxon>Culicoidibacteraceae</taxon>
        <taxon>Culicoidibacter</taxon>
    </lineage>
</organism>
<accession>A0A5R8QGN7</accession>
<dbReference type="HAMAP" id="MF_00227">
    <property type="entry name" value="RNase_P"/>
    <property type="match status" value="1"/>
</dbReference>
<keyword evidence="2 7" id="KW-0819">tRNA processing</keyword>
<dbReference type="AlphaFoldDB" id="A0A5R8QGN7"/>
<dbReference type="InterPro" id="IPR014721">
    <property type="entry name" value="Ribsml_uS5_D2-typ_fold_subgr"/>
</dbReference>
<dbReference type="EMBL" id="VBWP01000001">
    <property type="protein sequence ID" value="TLG77175.1"/>
    <property type="molecule type" value="Genomic_DNA"/>
</dbReference>
<evidence type="ECO:0000256" key="7">
    <source>
        <dbReference type="HAMAP-Rule" id="MF_00227"/>
    </source>
</evidence>
<evidence type="ECO:0000256" key="5">
    <source>
        <dbReference type="ARBA" id="ARBA00022801"/>
    </source>
</evidence>
<dbReference type="GO" id="GO:0030677">
    <property type="term" value="C:ribonuclease P complex"/>
    <property type="evidence" value="ECO:0007669"/>
    <property type="project" value="TreeGrafter"/>
</dbReference>
<dbReference type="SUPFAM" id="SSF54211">
    <property type="entry name" value="Ribosomal protein S5 domain 2-like"/>
    <property type="match status" value="1"/>
</dbReference>
<dbReference type="InterPro" id="IPR000100">
    <property type="entry name" value="RNase_P"/>
</dbReference>
<dbReference type="PANTHER" id="PTHR33992">
    <property type="entry name" value="RIBONUCLEASE P PROTEIN COMPONENT"/>
    <property type="match status" value="1"/>
</dbReference>
<dbReference type="Gene3D" id="3.30.230.10">
    <property type="match status" value="1"/>
</dbReference>
<comment type="function">
    <text evidence="1 7">RNaseP catalyzes the removal of the 5'-leader sequence from pre-tRNA to produce the mature 5'-terminus. It can also cleave other RNA substrates such as 4.5S RNA. The protein component plays an auxiliary but essential role in vivo by binding to the 5'-leader sequence and broadening the substrate specificity of the ribozyme.</text>
</comment>
<evidence type="ECO:0000256" key="8">
    <source>
        <dbReference type="NCBIfam" id="TIGR00188"/>
    </source>
</evidence>
<evidence type="ECO:0000256" key="2">
    <source>
        <dbReference type="ARBA" id="ARBA00022694"/>
    </source>
</evidence>
<evidence type="ECO:0000256" key="3">
    <source>
        <dbReference type="ARBA" id="ARBA00022722"/>
    </source>
</evidence>
<protein>
    <recommendedName>
        <fullName evidence="7 8">Ribonuclease P protein component</fullName>
        <shortName evidence="7">RNase P protein</shortName>
        <shortName evidence="7">RNaseP protein</shortName>
        <ecNumber evidence="7 8">3.1.26.5</ecNumber>
    </recommendedName>
    <alternativeName>
        <fullName evidence="7">Protein C5</fullName>
    </alternativeName>
</protein>
<dbReference type="GO" id="GO:0004526">
    <property type="term" value="F:ribonuclease P activity"/>
    <property type="evidence" value="ECO:0007669"/>
    <property type="project" value="UniProtKB-UniRule"/>
</dbReference>
<evidence type="ECO:0000313" key="9">
    <source>
        <dbReference type="EMBL" id="TLG77175.1"/>
    </source>
</evidence>